<accession>A0A1G8H8A1</accession>
<evidence type="ECO:0000259" key="2">
    <source>
        <dbReference type="Pfam" id="PF13203"/>
    </source>
</evidence>
<organism evidence="3 4">
    <name type="scientific">Proteiniclasticum ruminis</name>
    <dbReference type="NCBI Taxonomy" id="398199"/>
    <lineage>
        <taxon>Bacteria</taxon>
        <taxon>Bacillati</taxon>
        <taxon>Bacillota</taxon>
        <taxon>Clostridia</taxon>
        <taxon>Eubacteriales</taxon>
        <taxon>Clostridiaceae</taxon>
        <taxon>Proteiniclasticum</taxon>
    </lineage>
</organism>
<dbReference type="InterPro" id="IPR018698">
    <property type="entry name" value="VWA-like_dom"/>
</dbReference>
<dbReference type="InterPro" id="IPR036465">
    <property type="entry name" value="vWFA_dom_sf"/>
</dbReference>
<evidence type="ECO:0000313" key="4">
    <source>
        <dbReference type="Proteomes" id="UP000183255"/>
    </source>
</evidence>
<feature type="domain" description="VWA-like" evidence="1">
    <location>
        <begin position="306"/>
        <end position="430"/>
    </location>
</feature>
<reference evidence="3 4" key="1">
    <citation type="submission" date="2016-10" db="EMBL/GenBank/DDBJ databases">
        <authorList>
            <person name="de Groot N.N."/>
        </authorList>
    </citation>
    <scope>NUCLEOTIDE SEQUENCE [LARGE SCALE GENOMIC DNA]</scope>
    <source>
        <strain evidence="3 4">CGMCC 1.5058</strain>
    </source>
</reference>
<dbReference type="EMBL" id="FNDZ01000001">
    <property type="protein sequence ID" value="SDI02847.1"/>
    <property type="molecule type" value="Genomic_DNA"/>
</dbReference>
<dbReference type="PANTHER" id="PTHR38730:SF1">
    <property type="entry name" value="SLL7028 PROTEIN"/>
    <property type="match status" value="1"/>
</dbReference>
<dbReference type="AlphaFoldDB" id="A0A1G8H8A1"/>
<gene>
    <name evidence="3" type="ORF">SAMN05421804_101504</name>
</gene>
<dbReference type="SUPFAM" id="SSF53300">
    <property type="entry name" value="vWA-like"/>
    <property type="match status" value="1"/>
</dbReference>
<feature type="domain" description="Putative metallopeptidase" evidence="2">
    <location>
        <begin position="95"/>
        <end position="288"/>
    </location>
</feature>
<dbReference type="InterPro" id="IPR025154">
    <property type="entry name" value="Put_metallopeptidase_dom"/>
</dbReference>
<protein>
    <submittedName>
        <fullName evidence="3">Predicted metal-dependent peptidase</fullName>
    </submittedName>
</protein>
<dbReference type="Proteomes" id="UP000183255">
    <property type="component" value="Unassembled WGS sequence"/>
</dbReference>
<evidence type="ECO:0000313" key="3">
    <source>
        <dbReference type="EMBL" id="SDI02847.1"/>
    </source>
</evidence>
<proteinExistence type="predicted"/>
<name>A0A1G8H8A1_9CLOT</name>
<dbReference type="Pfam" id="PF09967">
    <property type="entry name" value="DUF2201"/>
    <property type="match status" value="1"/>
</dbReference>
<evidence type="ECO:0000259" key="1">
    <source>
        <dbReference type="Pfam" id="PF09967"/>
    </source>
</evidence>
<sequence>MIAMVDLNFNKEFQEKDELMEKKRVLLLDLKAYMEEGTLRKGFSKDFFSYLNELSFRMLNGGEDYYALFMGDTYREIDFNLPFPTASVLRGSKIQFLFNPQIFLQLEEREAVAMIKHEILHILLKHHGREKALKNKFRKLAINLAMDISVNQYINHLPAFVERINSVNMRFDLNLKTNETLEYYTEEIHQAIMEHPKEAKELLEKDQVNYEEVHDRWVESEDEDSDEVKDKLKSTLLLASRNGVPDEILRIVKDQLKGEVPWTQVIRKAIRTLPKGKKKTVTRVNRRQPERMDLRGELRNHVPDITVAIDISGSIDDKSMTDFLKEILALSRAYSETIRIIECDNEVRRDYIIRNLKDMKPLLKRRGGTKFSPVFSYLKEENLRNTLLIYFTDGLGESKLELRPYHHKTIWVVKGDKLSLKEPYGEVVKIKSHKEEGDAVYGLQVMRALLHDWAR</sequence>
<dbReference type="Pfam" id="PF13203">
    <property type="entry name" value="DUF2201_N"/>
    <property type="match status" value="1"/>
</dbReference>
<dbReference type="PANTHER" id="PTHR38730">
    <property type="entry name" value="SLL7028 PROTEIN"/>
    <property type="match status" value="1"/>
</dbReference>